<keyword evidence="6" id="KW-1185">Reference proteome</keyword>
<dbReference type="AlphaFoldDB" id="A0A9W7XLR2"/>
<organism evidence="5 6">
    <name type="scientific">Coemansia asiatica</name>
    <dbReference type="NCBI Taxonomy" id="1052880"/>
    <lineage>
        <taxon>Eukaryota</taxon>
        <taxon>Fungi</taxon>
        <taxon>Fungi incertae sedis</taxon>
        <taxon>Zoopagomycota</taxon>
        <taxon>Kickxellomycotina</taxon>
        <taxon>Kickxellomycetes</taxon>
        <taxon>Kickxellales</taxon>
        <taxon>Kickxellaceae</taxon>
        <taxon>Coemansia</taxon>
    </lineage>
</organism>
<evidence type="ECO:0000256" key="1">
    <source>
        <dbReference type="ARBA" id="ARBA00008060"/>
    </source>
</evidence>
<gene>
    <name evidence="5" type="primary">swi5</name>
    <name evidence="5" type="ORF">LPJ64_001197</name>
</gene>
<dbReference type="GO" id="GO:0034974">
    <property type="term" value="C:Swi5-Swi2 complex"/>
    <property type="evidence" value="ECO:0007669"/>
    <property type="project" value="TreeGrafter"/>
</dbReference>
<evidence type="ECO:0000256" key="2">
    <source>
        <dbReference type="ARBA" id="ARBA00022763"/>
    </source>
</evidence>
<dbReference type="PANTHER" id="PTHR28529">
    <property type="entry name" value="DNA REPAIR PROTEIN SWI5 HOMOLOG"/>
    <property type="match status" value="1"/>
</dbReference>
<dbReference type="Gene3D" id="1.20.5.170">
    <property type="match status" value="1"/>
</dbReference>
<name>A0A9W7XLR2_9FUNG</name>
<dbReference type="InterPro" id="IPR010760">
    <property type="entry name" value="DNA-repair_Swi5"/>
</dbReference>
<feature type="coiled-coil region" evidence="4">
    <location>
        <begin position="25"/>
        <end position="59"/>
    </location>
</feature>
<sequence>MDASTCHFGDSISAEISFMDKVESDKQDDERRKELEAAIDALKQELARHIRGRDDLLERSGLSVEQARQETDKHIDRLHRYNDIKDVGQVLFGKLAELHGKTVKEMYEKYGVDTSD</sequence>
<dbReference type="EMBL" id="JANBOH010000030">
    <property type="protein sequence ID" value="KAJ1647421.1"/>
    <property type="molecule type" value="Genomic_DNA"/>
</dbReference>
<dbReference type="Proteomes" id="UP001145021">
    <property type="component" value="Unassembled WGS sequence"/>
</dbReference>
<comment type="similarity">
    <text evidence="1">Belongs to the SWI5/SAE3 family.</text>
</comment>
<evidence type="ECO:0000313" key="6">
    <source>
        <dbReference type="Proteomes" id="UP001145021"/>
    </source>
</evidence>
<accession>A0A9W7XLR2</accession>
<dbReference type="GO" id="GO:0010772">
    <property type="term" value="P:meiotic DNA recombinase assembly involved in reciprocal meiotic recombination"/>
    <property type="evidence" value="ECO:0007669"/>
    <property type="project" value="TreeGrafter"/>
</dbReference>
<proteinExistence type="inferred from homology"/>
<keyword evidence="2" id="KW-0227">DNA damage</keyword>
<dbReference type="Pfam" id="PF07061">
    <property type="entry name" value="Swi5"/>
    <property type="match status" value="1"/>
</dbReference>
<reference evidence="5" key="1">
    <citation type="submission" date="2022-07" db="EMBL/GenBank/DDBJ databases">
        <title>Phylogenomic reconstructions and comparative analyses of Kickxellomycotina fungi.</title>
        <authorList>
            <person name="Reynolds N.K."/>
            <person name="Stajich J.E."/>
            <person name="Barry K."/>
            <person name="Grigoriev I.V."/>
            <person name="Crous P."/>
            <person name="Smith M.E."/>
        </authorList>
    </citation>
    <scope>NUCLEOTIDE SEQUENCE</scope>
    <source>
        <strain evidence="5">NBRC 105413</strain>
    </source>
</reference>
<keyword evidence="4" id="KW-0175">Coiled coil</keyword>
<comment type="caution">
    <text evidence="5">The sequence shown here is derived from an EMBL/GenBank/DDBJ whole genome shotgun (WGS) entry which is preliminary data.</text>
</comment>
<evidence type="ECO:0000313" key="5">
    <source>
        <dbReference type="EMBL" id="KAJ1647421.1"/>
    </source>
</evidence>
<dbReference type="PANTHER" id="PTHR28529:SF2">
    <property type="entry name" value="DNA REPAIR PROTEIN SWI5 HOMOLOG"/>
    <property type="match status" value="1"/>
</dbReference>
<keyword evidence="3" id="KW-0234">DNA repair</keyword>
<evidence type="ECO:0000256" key="3">
    <source>
        <dbReference type="ARBA" id="ARBA00023204"/>
    </source>
</evidence>
<evidence type="ECO:0000256" key="4">
    <source>
        <dbReference type="SAM" id="Coils"/>
    </source>
</evidence>
<dbReference type="GO" id="GO:0032798">
    <property type="term" value="C:Swi5-Sfr1 complex"/>
    <property type="evidence" value="ECO:0007669"/>
    <property type="project" value="TreeGrafter"/>
</dbReference>
<protein>
    <submittedName>
        <fullName evidence="5">Swi5 protein</fullName>
    </submittedName>
</protein>
<dbReference type="GO" id="GO:0000709">
    <property type="term" value="P:meiotic joint molecule formation"/>
    <property type="evidence" value="ECO:0007669"/>
    <property type="project" value="TreeGrafter"/>
</dbReference>